<organism evidence="2 3">
    <name type="scientific">Eumeta variegata</name>
    <name type="common">Bagworm moth</name>
    <name type="synonym">Eumeta japonica</name>
    <dbReference type="NCBI Taxonomy" id="151549"/>
    <lineage>
        <taxon>Eukaryota</taxon>
        <taxon>Metazoa</taxon>
        <taxon>Ecdysozoa</taxon>
        <taxon>Arthropoda</taxon>
        <taxon>Hexapoda</taxon>
        <taxon>Insecta</taxon>
        <taxon>Pterygota</taxon>
        <taxon>Neoptera</taxon>
        <taxon>Endopterygota</taxon>
        <taxon>Lepidoptera</taxon>
        <taxon>Glossata</taxon>
        <taxon>Ditrysia</taxon>
        <taxon>Tineoidea</taxon>
        <taxon>Psychidae</taxon>
        <taxon>Oiketicinae</taxon>
        <taxon>Eumeta</taxon>
    </lineage>
</organism>
<protein>
    <submittedName>
        <fullName evidence="2">Uncharacterized protein</fullName>
    </submittedName>
</protein>
<evidence type="ECO:0000313" key="2">
    <source>
        <dbReference type="EMBL" id="GBP33220.1"/>
    </source>
</evidence>
<evidence type="ECO:0000313" key="3">
    <source>
        <dbReference type="Proteomes" id="UP000299102"/>
    </source>
</evidence>
<keyword evidence="3" id="KW-1185">Reference proteome</keyword>
<comment type="caution">
    <text evidence="2">The sequence shown here is derived from an EMBL/GenBank/DDBJ whole genome shotgun (WGS) entry which is preliminary data.</text>
</comment>
<accession>A0A4C1V3V0</accession>
<sequence>MTNRANRSSSGSNTVRDYEGLNTTAINKDPPPVTHGRRAISTHYQRHLSGDRLVAGVPVVKLTENFPTTWLKTKTIG</sequence>
<dbReference type="EMBL" id="BGZK01000271">
    <property type="protein sequence ID" value="GBP33220.1"/>
    <property type="molecule type" value="Genomic_DNA"/>
</dbReference>
<evidence type="ECO:0000256" key="1">
    <source>
        <dbReference type="SAM" id="MobiDB-lite"/>
    </source>
</evidence>
<dbReference type="AlphaFoldDB" id="A0A4C1V3V0"/>
<gene>
    <name evidence="2" type="ORF">EVAR_5173_1</name>
</gene>
<feature type="compositionally biased region" description="Polar residues" evidence="1">
    <location>
        <begin position="1"/>
        <end position="26"/>
    </location>
</feature>
<dbReference type="Proteomes" id="UP000299102">
    <property type="component" value="Unassembled WGS sequence"/>
</dbReference>
<feature type="region of interest" description="Disordered" evidence="1">
    <location>
        <begin position="1"/>
        <end position="38"/>
    </location>
</feature>
<name>A0A4C1V3V0_EUMVA</name>
<proteinExistence type="predicted"/>
<reference evidence="2 3" key="1">
    <citation type="journal article" date="2019" name="Commun. Biol.">
        <title>The bagworm genome reveals a unique fibroin gene that provides high tensile strength.</title>
        <authorList>
            <person name="Kono N."/>
            <person name="Nakamura H."/>
            <person name="Ohtoshi R."/>
            <person name="Tomita M."/>
            <person name="Numata K."/>
            <person name="Arakawa K."/>
        </authorList>
    </citation>
    <scope>NUCLEOTIDE SEQUENCE [LARGE SCALE GENOMIC DNA]</scope>
</reference>